<organism evidence="1 2">
    <name type="scientific">Methylobacterium radiotolerans</name>
    <dbReference type="NCBI Taxonomy" id="31998"/>
    <lineage>
        <taxon>Bacteria</taxon>
        <taxon>Pseudomonadati</taxon>
        <taxon>Pseudomonadota</taxon>
        <taxon>Alphaproteobacteria</taxon>
        <taxon>Hyphomicrobiales</taxon>
        <taxon>Methylobacteriaceae</taxon>
        <taxon>Methylobacterium</taxon>
    </lineage>
</organism>
<sequence length="59" mass="6211">MKLVLVAFGFFVGLIAYLPTEASAVVCARGVYRGGCVGPQDAVGIRRGIYGPRAVGVRR</sequence>
<evidence type="ECO:0000313" key="2">
    <source>
        <dbReference type="Proteomes" id="UP001349262"/>
    </source>
</evidence>
<dbReference type="EMBL" id="MLBY01000006">
    <property type="protein sequence ID" value="MEE7459831.1"/>
    <property type="molecule type" value="Genomic_DNA"/>
</dbReference>
<comment type="caution">
    <text evidence="1">The sequence shown here is derived from an EMBL/GenBank/DDBJ whole genome shotgun (WGS) entry which is preliminary data.</text>
</comment>
<proteinExistence type="predicted"/>
<evidence type="ECO:0000313" key="1">
    <source>
        <dbReference type="EMBL" id="MEE7459831.1"/>
    </source>
</evidence>
<dbReference type="Proteomes" id="UP001349262">
    <property type="component" value="Unassembled WGS sequence"/>
</dbReference>
<protein>
    <submittedName>
        <fullName evidence="1">Uncharacterized protein</fullName>
    </submittedName>
</protein>
<accession>A0ABU7TGT0</accession>
<keyword evidence="2" id="KW-1185">Reference proteome</keyword>
<name>A0ABU7TGT0_9HYPH</name>
<reference evidence="1 2" key="1">
    <citation type="journal article" date="2012" name="Genet. Mol. Biol.">
        <title>Analysis of 16S rRNA and mxaF genes revealing insights into Methylobacterium niche-specific plant association.</title>
        <authorList>
            <person name="Dourado M.N."/>
            <person name="Andreote F.D."/>
            <person name="Dini-Andreote F."/>
            <person name="Conti R."/>
            <person name="Araujo J.M."/>
            <person name="Araujo W.L."/>
        </authorList>
    </citation>
    <scope>NUCLEOTIDE SEQUENCE [LARGE SCALE GENOMIC DNA]</scope>
    <source>
        <strain evidence="1 2">SR1.6/4</strain>
    </source>
</reference>
<gene>
    <name evidence="1" type="ORF">MRSR164_24580</name>
</gene>